<dbReference type="EMBL" id="JACHCB010000001">
    <property type="protein sequence ID" value="MBB6107637.1"/>
    <property type="molecule type" value="Genomic_DNA"/>
</dbReference>
<reference evidence="4 5" key="1">
    <citation type="submission" date="2020-08" db="EMBL/GenBank/DDBJ databases">
        <title>Genomic Encyclopedia of Type Strains, Phase IV (KMG-V): Genome sequencing to study the core and pangenomes of soil and plant-associated prokaryotes.</title>
        <authorList>
            <person name="Whitman W."/>
        </authorList>
    </citation>
    <scope>NUCLEOTIDE SEQUENCE [LARGE SCALE GENOMIC DNA]</scope>
    <source>
        <strain evidence="4 5">ANJLi2</strain>
    </source>
</reference>
<feature type="modified residue" description="4-aspartylphosphate" evidence="1">
    <location>
        <position position="56"/>
    </location>
</feature>
<dbReference type="RefSeq" id="WP_076369941.1">
    <property type="nucleotide sequence ID" value="NZ_FTMG01000001.1"/>
</dbReference>
<evidence type="ECO:0000259" key="3">
    <source>
        <dbReference type="PROSITE" id="PS50930"/>
    </source>
</evidence>
<organism evidence="4 5">
    <name type="scientific">Mucilaginibacter lappiensis</name>
    <dbReference type="NCBI Taxonomy" id="354630"/>
    <lineage>
        <taxon>Bacteria</taxon>
        <taxon>Pseudomonadati</taxon>
        <taxon>Bacteroidota</taxon>
        <taxon>Sphingobacteriia</taxon>
        <taxon>Sphingobacteriales</taxon>
        <taxon>Sphingobacteriaceae</taxon>
        <taxon>Mucilaginibacter</taxon>
    </lineage>
</organism>
<dbReference type="SMART" id="SM00850">
    <property type="entry name" value="LytTR"/>
    <property type="match status" value="1"/>
</dbReference>
<protein>
    <submittedName>
        <fullName evidence="4">DNA-binding LytR/AlgR family response regulator</fullName>
    </submittedName>
</protein>
<dbReference type="GO" id="GO:0003677">
    <property type="term" value="F:DNA binding"/>
    <property type="evidence" value="ECO:0007669"/>
    <property type="project" value="UniProtKB-KW"/>
</dbReference>
<keyword evidence="4" id="KW-0238">DNA-binding</keyword>
<dbReference type="InterPro" id="IPR007492">
    <property type="entry name" value="LytTR_DNA-bd_dom"/>
</dbReference>
<dbReference type="PANTHER" id="PTHR37299:SF1">
    <property type="entry name" value="STAGE 0 SPORULATION PROTEIN A HOMOLOG"/>
    <property type="match status" value="1"/>
</dbReference>
<evidence type="ECO:0000313" key="5">
    <source>
        <dbReference type="Proteomes" id="UP000541583"/>
    </source>
</evidence>
<evidence type="ECO:0000256" key="1">
    <source>
        <dbReference type="PROSITE-ProRule" id="PRU00169"/>
    </source>
</evidence>
<name>A0ABR6PD10_9SPHI</name>
<keyword evidence="5" id="KW-1185">Reference proteome</keyword>
<sequence>MRKINCIVADDEVLARNVILNHLGMLGNINILATCATGLQAYDAIKGFDVDLLFLDIQMPNLTGIDLLRTIKNPPAVIITTAYSEYAIEGYELDVIDYLLKPITFERLLKAIDKFETRSNPDYKRQQNFKAENPSFNDAFIYVKSDKKMVRIPLIDIIYIEGLKDYVKVHTTNSQIVTYKTMTYFEEKLPATQFMRVHRSFIVSLSHITAYTAAEITMGGDTISIGSTYLKEVSRKLNTIIG</sequence>
<accession>A0ABR6PD10</accession>
<dbReference type="SUPFAM" id="SSF52172">
    <property type="entry name" value="CheY-like"/>
    <property type="match status" value="1"/>
</dbReference>
<dbReference type="PROSITE" id="PS50930">
    <property type="entry name" value="HTH_LYTTR"/>
    <property type="match status" value="1"/>
</dbReference>
<keyword evidence="1" id="KW-0597">Phosphoprotein</keyword>
<dbReference type="PROSITE" id="PS50110">
    <property type="entry name" value="RESPONSE_REGULATORY"/>
    <property type="match status" value="1"/>
</dbReference>
<dbReference type="SMART" id="SM00448">
    <property type="entry name" value="REC"/>
    <property type="match status" value="1"/>
</dbReference>
<dbReference type="InterPro" id="IPR011006">
    <property type="entry name" value="CheY-like_superfamily"/>
</dbReference>
<feature type="domain" description="Response regulatory" evidence="2">
    <location>
        <begin position="5"/>
        <end position="116"/>
    </location>
</feature>
<dbReference type="Gene3D" id="3.40.50.2300">
    <property type="match status" value="1"/>
</dbReference>
<evidence type="ECO:0000259" key="2">
    <source>
        <dbReference type="PROSITE" id="PS50110"/>
    </source>
</evidence>
<dbReference type="Pfam" id="PF00072">
    <property type="entry name" value="Response_reg"/>
    <property type="match status" value="1"/>
</dbReference>
<gene>
    <name evidence="4" type="ORF">HDF23_000367</name>
</gene>
<dbReference type="InterPro" id="IPR001789">
    <property type="entry name" value="Sig_transdc_resp-reg_receiver"/>
</dbReference>
<dbReference type="InterPro" id="IPR046947">
    <property type="entry name" value="LytR-like"/>
</dbReference>
<dbReference type="Gene3D" id="2.40.50.1020">
    <property type="entry name" value="LytTr DNA-binding domain"/>
    <property type="match status" value="1"/>
</dbReference>
<dbReference type="Pfam" id="PF04397">
    <property type="entry name" value="LytTR"/>
    <property type="match status" value="1"/>
</dbReference>
<dbReference type="PANTHER" id="PTHR37299">
    <property type="entry name" value="TRANSCRIPTIONAL REGULATOR-RELATED"/>
    <property type="match status" value="1"/>
</dbReference>
<dbReference type="Proteomes" id="UP000541583">
    <property type="component" value="Unassembled WGS sequence"/>
</dbReference>
<comment type="caution">
    <text evidence="4">The sequence shown here is derived from an EMBL/GenBank/DDBJ whole genome shotgun (WGS) entry which is preliminary data.</text>
</comment>
<feature type="domain" description="HTH LytTR-type" evidence="3">
    <location>
        <begin position="141"/>
        <end position="239"/>
    </location>
</feature>
<evidence type="ECO:0000313" key="4">
    <source>
        <dbReference type="EMBL" id="MBB6107637.1"/>
    </source>
</evidence>
<proteinExistence type="predicted"/>